<evidence type="ECO:0000259" key="5">
    <source>
        <dbReference type="PROSITE" id="PS50106"/>
    </source>
</evidence>
<dbReference type="Proteomes" id="UP001164746">
    <property type="component" value="Chromosome 2"/>
</dbReference>
<accession>A0ABY7DJ34</accession>
<feature type="compositionally biased region" description="Basic and acidic residues" evidence="4">
    <location>
        <begin position="861"/>
        <end position="894"/>
    </location>
</feature>
<feature type="compositionally biased region" description="Low complexity" evidence="4">
    <location>
        <begin position="519"/>
        <end position="536"/>
    </location>
</feature>
<feature type="compositionally biased region" description="Polar residues" evidence="4">
    <location>
        <begin position="289"/>
        <end position="305"/>
    </location>
</feature>
<evidence type="ECO:0000256" key="3">
    <source>
        <dbReference type="ARBA" id="ARBA00023038"/>
    </source>
</evidence>
<feature type="region of interest" description="Disordered" evidence="4">
    <location>
        <begin position="178"/>
        <end position="236"/>
    </location>
</feature>
<protein>
    <submittedName>
        <fullName evidence="6">ZASP-like protein</fullName>
    </submittedName>
</protein>
<feature type="region of interest" description="Disordered" evidence="4">
    <location>
        <begin position="286"/>
        <end position="305"/>
    </location>
</feature>
<dbReference type="Gene3D" id="2.30.42.10">
    <property type="match status" value="1"/>
</dbReference>
<dbReference type="PROSITE" id="PS50106">
    <property type="entry name" value="PDZ"/>
    <property type="match status" value="1"/>
</dbReference>
<dbReference type="InterPro" id="IPR050604">
    <property type="entry name" value="PDZ-LIM_domain"/>
</dbReference>
<evidence type="ECO:0000256" key="2">
    <source>
        <dbReference type="ARBA" id="ARBA00022490"/>
    </source>
</evidence>
<feature type="region of interest" description="Disordered" evidence="4">
    <location>
        <begin position="507"/>
        <end position="560"/>
    </location>
</feature>
<feature type="compositionally biased region" description="Polar residues" evidence="4">
    <location>
        <begin position="116"/>
        <end position="126"/>
    </location>
</feature>
<feature type="domain" description="PDZ" evidence="5">
    <location>
        <begin position="9"/>
        <end position="92"/>
    </location>
</feature>
<name>A0ABY7DJ34_MYAAR</name>
<dbReference type="PANTHER" id="PTHR24214">
    <property type="entry name" value="PDZ AND LIM DOMAIN PROTEIN ZASP"/>
    <property type="match status" value="1"/>
</dbReference>
<feature type="compositionally biased region" description="Polar residues" evidence="4">
    <location>
        <begin position="682"/>
        <end position="696"/>
    </location>
</feature>
<dbReference type="SUPFAM" id="SSF50156">
    <property type="entry name" value="PDZ domain-like"/>
    <property type="match status" value="1"/>
</dbReference>
<evidence type="ECO:0000313" key="6">
    <source>
        <dbReference type="EMBL" id="WAQ97657.1"/>
    </source>
</evidence>
<dbReference type="CDD" id="cd23068">
    <property type="entry name" value="PDZ_ZASP52-like"/>
    <property type="match status" value="1"/>
</dbReference>
<sequence>MSQEDQVVSVRLRRSTTSTPWGFRMQGGHEYGAPLFIQTVNPKSLSARHGLRVGDRLLAICNTEAHRMSHEQAKMEIIRAGNELDLIVQRRPGQPQDIPDAGRIHRQQNKHEATEESTQYRGYTNPNVQSRSFKILQESLGYSEANEEGIILPTGGTPGESIVRRAYNEGKHRLEELSEINPRNFTNEGESPYRYSDAMIRDDDASRLRSSGAQPERRRRRRREKPDPADNVASEKQFVGVTGSHKVAPVDIAMSSVLSPAAGQQQYLEQAKSHYQREPEVMPQMPVVHQSQPQRPVSHQSQSNQRPLKLINYNFEEQYGHQQNKQKAVVSPQKSNDFIPSTKTVSSVAADLDLKHSGDVYGQGHASAGQPPVTSHLDVVSNEKKMGDPGNHMHVHEDQGKANPPVAGYKSSTATVMSPPTMVVVQNAPKAAPETPPIAIMKSQQMAVIEKSPMTEVENPPVTVIKSEQMAVVEKSPMTVAVNPPIAVVQVPNTAILEKVPPAAVDLTDGAQSSKPKGNETNNSVSAEENASSISEPTRETSPLEAIEESMSLEQKSSPKDAAVKALDSVSQKIDLHASGESITKVVGEEEITLTTEESVTKEEKCAPAEDVSVEDNAKTIEESMSKEEKIAPKDVAVKAVEEVSKRIVAQATEEAVAQVSKLAAEQIEVKADDDSKVSVETEPNNTKEISTSEVTSGGEVKATTDVISDTQAENESNAGSQLAMTEAPLETTIEATENKSESIQIEQSDDVNAAIGETESVVNISVDEEIAAPMQETTDETHTFSIDFNSDADIELQNEEVSFSISTDADVSSDMQESVNISSTENGDANTEAAISINFDTDVTDAGVETVEIEATEENAPEKNAKDEKSSPNKLPEQKTPESKTSKPERAKFVDSQGGVAARLAKFKK</sequence>
<feature type="region of interest" description="Disordered" evidence="4">
    <location>
        <begin position="807"/>
        <end position="828"/>
    </location>
</feature>
<evidence type="ECO:0000256" key="4">
    <source>
        <dbReference type="SAM" id="MobiDB-lite"/>
    </source>
</evidence>
<keyword evidence="3" id="KW-0440">LIM domain</keyword>
<keyword evidence="7" id="KW-1185">Reference proteome</keyword>
<dbReference type="SMART" id="SM00228">
    <property type="entry name" value="PDZ"/>
    <property type="match status" value="1"/>
</dbReference>
<feature type="region of interest" description="Disordered" evidence="4">
    <location>
        <begin position="594"/>
        <end position="629"/>
    </location>
</feature>
<dbReference type="EMBL" id="CP111013">
    <property type="protein sequence ID" value="WAQ97657.1"/>
    <property type="molecule type" value="Genomic_DNA"/>
</dbReference>
<feature type="region of interest" description="Disordered" evidence="4">
    <location>
        <begin position="672"/>
        <end position="703"/>
    </location>
</feature>
<proteinExistence type="predicted"/>
<dbReference type="Pfam" id="PF00595">
    <property type="entry name" value="PDZ"/>
    <property type="match status" value="1"/>
</dbReference>
<feature type="region of interest" description="Disordered" evidence="4">
    <location>
        <begin position="382"/>
        <end position="407"/>
    </location>
</feature>
<dbReference type="InterPro" id="IPR036034">
    <property type="entry name" value="PDZ_sf"/>
</dbReference>
<dbReference type="PANTHER" id="PTHR24214:SF38">
    <property type="entry name" value="PDZ AND LIM DOMAIN PROTEIN ZASP-RELATED"/>
    <property type="match status" value="1"/>
</dbReference>
<feature type="region of interest" description="Disordered" evidence="4">
    <location>
        <begin position="854"/>
        <end position="899"/>
    </location>
</feature>
<comment type="subcellular location">
    <subcellularLocation>
        <location evidence="1">Cytoplasm</location>
    </subcellularLocation>
</comment>
<evidence type="ECO:0000256" key="1">
    <source>
        <dbReference type="ARBA" id="ARBA00004496"/>
    </source>
</evidence>
<keyword evidence="3" id="KW-0862">Zinc</keyword>
<keyword evidence="3" id="KW-0479">Metal-binding</keyword>
<organism evidence="6 7">
    <name type="scientific">Mya arenaria</name>
    <name type="common">Soft-shell clam</name>
    <dbReference type="NCBI Taxonomy" id="6604"/>
    <lineage>
        <taxon>Eukaryota</taxon>
        <taxon>Metazoa</taxon>
        <taxon>Spiralia</taxon>
        <taxon>Lophotrochozoa</taxon>
        <taxon>Mollusca</taxon>
        <taxon>Bivalvia</taxon>
        <taxon>Autobranchia</taxon>
        <taxon>Heteroconchia</taxon>
        <taxon>Euheterodonta</taxon>
        <taxon>Imparidentia</taxon>
        <taxon>Neoheterodontei</taxon>
        <taxon>Myida</taxon>
        <taxon>Myoidea</taxon>
        <taxon>Myidae</taxon>
        <taxon>Mya</taxon>
    </lineage>
</organism>
<keyword evidence="2" id="KW-0963">Cytoplasm</keyword>
<gene>
    <name evidence="6" type="ORF">MAR_030347</name>
</gene>
<evidence type="ECO:0000313" key="7">
    <source>
        <dbReference type="Proteomes" id="UP001164746"/>
    </source>
</evidence>
<feature type="region of interest" description="Disordered" evidence="4">
    <location>
        <begin position="92"/>
        <end position="126"/>
    </location>
</feature>
<dbReference type="InterPro" id="IPR001478">
    <property type="entry name" value="PDZ"/>
</dbReference>
<feature type="compositionally biased region" description="Basic and acidic residues" evidence="4">
    <location>
        <begin position="599"/>
        <end position="608"/>
    </location>
</feature>
<reference evidence="6" key="1">
    <citation type="submission" date="2022-11" db="EMBL/GenBank/DDBJ databases">
        <title>Centuries of genome instability and evolution in soft-shell clam transmissible cancer (bioRxiv).</title>
        <authorList>
            <person name="Hart S.F.M."/>
            <person name="Yonemitsu M.A."/>
            <person name="Giersch R.M."/>
            <person name="Beal B.F."/>
            <person name="Arriagada G."/>
            <person name="Davis B.W."/>
            <person name="Ostrander E.A."/>
            <person name="Goff S.P."/>
            <person name="Metzger M.J."/>
        </authorList>
    </citation>
    <scope>NUCLEOTIDE SEQUENCE</scope>
    <source>
        <strain evidence="6">MELC-2E11</strain>
        <tissue evidence="6">Siphon/mantle</tissue>
    </source>
</reference>
<feature type="compositionally biased region" description="Basic and acidic residues" evidence="4">
    <location>
        <begin position="616"/>
        <end position="629"/>
    </location>
</feature>